<feature type="compositionally biased region" description="Basic and acidic residues" evidence="1">
    <location>
        <begin position="71"/>
        <end position="88"/>
    </location>
</feature>
<proteinExistence type="predicted"/>
<evidence type="ECO:0000313" key="3">
    <source>
        <dbReference type="EMBL" id="WAQ83585.1"/>
    </source>
</evidence>
<evidence type="ECO:0008006" key="5">
    <source>
        <dbReference type="Google" id="ProtNLM"/>
    </source>
</evidence>
<keyword evidence="2" id="KW-0732">Signal</keyword>
<keyword evidence="4" id="KW-1185">Reference proteome</keyword>
<feature type="signal peptide" evidence="2">
    <location>
        <begin position="1"/>
        <end position="16"/>
    </location>
</feature>
<sequence>MFSALLTHLPLSLATAGLLTQDRTARIILMRLPLRLRTAWHSSHSQDRNPEASSVEATDKNTSPKRPKSKQTREDNLDSRRNHDKMPS</sequence>
<evidence type="ECO:0000256" key="1">
    <source>
        <dbReference type="SAM" id="MobiDB-lite"/>
    </source>
</evidence>
<dbReference type="Proteomes" id="UP001164743">
    <property type="component" value="Chromosome 4A"/>
</dbReference>
<feature type="region of interest" description="Disordered" evidence="1">
    <location>
        <begin position="41"/>
        <end position="88"/>
    </location>
</feature>
<evidence type="ECO:0000256" key="2">
    <source>
        <dbReference type="SAM" id="SignalP"/>
    </source>
</evidence>
<gene>
    <name evidence="3" type="ORF">PtA15_4A33</name>
</gene>
<dbReference type="GeneID" id="77809098"/>
<protein>
    <recommendedName>
        <fullName evidence="5">Secreted protein</fullName>
    </recommendedName>
</protein>
<name>A0ABY7CIF0_9BASI</name>
<evidence type="ECO:0000313" key="4">
    <source>
        <dbReference type="Proteomes" id="UP001164743"/>
    </source>
</evidence>
<accession>A0ABY7CIF0</accession>
<dbReference type="EMBL" id="CP110424">
    <property type="protein sequence ID" value="WAQ83585.1"/>
    <property type="molecule type" value="Genomic_DNA"/>
</dbReference>
<dbReference type="RefSeq" id="XP_053019140.1">
    <property type="nucleotide sequence ID" value="XM_053168214.1"/>
</dbReference>
<reference evidence="3" key="1">
    <citation type="submission" date="2022-10" db="EMBL/GenBank/DDBJ databases">
        <title>Puccinia triticina Genome sequencing and assembly.</title>
        <authorList>
            <person name="Li C."/>
        </authorList>
    </citation>
    <scope>NUCLEOTIDE SEQUENCE</scope>
    <source>
        <strain evidence="3">Pt15</strain>
    </source>
</reference>
<feature type="chain" id="PRO_5046644035" description="Secreted protein" evidence="2">
    <location>
        <begin position="17"/>
        <end position="88"/>
    </location>
</feature>
<organism evidence="3 4">
    <name type="scientific">Puccinia triticina</name>
    <dbReference type="NCBI Taxonomy" id="208348"/>
    <lineage>
        <taxon>Eukaryota</taxon>
        <taxon>Fungi</taxon>
        <taxon>Dikarya</taxon>
        <taxon>Basidiomycota</taxon>
        <taxon>Pucciniomycotina</taxon>
        <taxon>Pucciniomycetes</taxon>
        <taxon>Pucciniales</taxon>
        <taxon>Pucciniaceae</taxon>
        <taxon>Puccinia</taxon>
    </lineage>
</organism>